<dbReference type="InterPro" id="IPR043159">
    <property type="entry name" value="Lectin_gal-bd_sf"/>
</dbReference>
<dbReference type="Pfam" id="PF02140">
    <property type="entry name" value="SUEL_Lectin"/>
    <property type="match status" value="1"/>
</dbReference>
<dbReference type="Proteomes" id="UP000828390">
    <property type="component" value="Unassembled WGS sequence"/>
</dbReference>
<dbReference type="AlphaFoldDB" id="A0A9D4RJI1"/>
<dbReference type="CDD" id="cd22823">
    <property type="entry name" value="Gal_Rha_Lectin"/>
    <property type="match status" value="1"/>
</dbReference>
<dbReference type="PROSITE" id="PS50228">
    <property type="entry name" value="SUEL_LECTIN"/>
    <property type="match status" value="1"/>
</dbReference>
<gene>
    <name evidence="2" type="ORF">DPMN_031635</name>
</gene>
<proteinExistence type="predicted"/>
<evidence type="ECO:0000259" key="1">
    <source>
        <dbReference type="PROSITE" id="PS50228"/>
    </source>
</evidence>
<dbReference type="GO" id="GO:0030246">
    <property type="term" value="F:carbohydrate binding"/>
    <property type="evidence" value="ECO:0007669"/>
    <property type="project" value="InterPro"/>
</dbReference>
<organism evidence="2 3">
    <name type="scientific">Dreissena polymorpha</name>
    <name type="common">Zebra mussel</name>
    <name type="synonym">Mytilus polymorpha</name>
    <dbReference type="NCBI Taxonomy" id="45954"/>
    <lineage>
        <taxon>Eukaryota</taxon>
        <taxon>Metazoa</taxon>
        <taxon>Spiralia</taxon>
        <taxon>Lophotrochozoa</taxon>
        <taxon>Mollusca</taxon>
        <taxon>Bivalvia</taxon>
        <taxon>Autobranchia</taxon>
        <taxon>Heteroconchia</taxon>
        <taxon>Euheterodonta</taxon>
        <taxon>Imparidentia</taxon>
        <taxon>Neoheterodontei</taxon>
        <taxon>Myida</taxon>
        <taxon>Dreissenoidea</taxon>
        <taxon>Dreissenidae</taxon>
        <taxon>Dreissena</taxon>
    </lineage>
</organism>
<reference evidence="2" key="1">
    <citation type="journal article" date="2019" name="bioRxiv">
        <title>The Genome of the Zebra Mussel, Dreissena polymorpha: A Resource for Invasive Species Research.</title>
        <authorList>
            <person name="McCartney M.A."/>
            <person name="Auch B."/>
            <person name="Kono T."/>
            <person name="Mallez S."/>
            <person name="Zhang Y."/>
            <person name="Obille A."/>
            <person name="Becker A."/>
            <person name="Abrahante J.E."/>
            <person name="Garbe J."/>
            <person name="Badalamenti J.P."/>
            <person name="Herman A."/>
            <person name="Mangelson H."/>
            <person name="Liachko I."/>
            <person name="Sullivan S."/>
            <person name="Sone E.D."/>
            <person name="Koren S."/>
            <person name="Silverstein K.A.T."/>
            <person name="Beckman K.B."/>
            <person name="Gohl D.M."/>
        </authorList>
    </citation>
    <scope>NUCLEOTIDE SEQUENCE</scope>
    <source>
        <strain evidence="2">Duluth1</strain>
        <tissue evidence="2">Whole animal</tissue>
    </source>
</reference>
<dbReference type="EMBL" id="JAIWYP010000002">
    <property type="protein sequence ID" value="KAH3868485.1"/>
    <property type="molecule type" value="Genomic_DNA"/>
</dbReference>
<dbReference type="PANTHER" id="PTHR46780">
    <property type="entry name" value="PROTEIN EVA-1"/>
    <property type="match status" value="1"/>
</dbReference>
<evidence type="ECO:0000313" key="2">
    <source>
        <dbReference type="EMBL" id="KAH3868485.1"/>
    </source>
</evidence>
<accession>A0A9D4RJI1</accession>
<name>A0A9D4RJI1_DREPO</name>
<sequence length="195" mass="20575">MSHISVLGVALHSTRGQQTQSKTACETSGPEDLTCTIGTELYIVAVLYGRTNALPVSTCNPYNKQGMNLNCQQQTTQALDHVKQLCNGKSKCTVTNDYNVLGDPCPGDPKFLKVDYQCIIPTTPPPTTPTAVVNSTVGGSVVTTAASGPIVTSTTPVTTTTAATASTFKTTTLAPNNCMCLITITVLLYSFEICF</sequence>
<feature type="domain" description="SUEL-type lectin" evidence="1">
    <location>
        <begin position="32"/>
        <end position="119"/>
    </location>
</feature>
<evidence type="ECO:0000313" key="3">
    <source>
        <dbReference type="Proteomes" id="UP000828390"/>
    </source>
</evidence>
<dbReference type="InterPro" id="IPR000922">
    <property type="entry name" value="Lectin_gal-bd_dom"/>
</dbReference>
<reference evidence="2" key="2">
    <citation type="submission" date="2020-11" db="EMBL/GenBank/DDBJ databases">
        <authorList>
            <person name="McCartney M.A."/>
            <person name="Auch B."/>
            <person name="Kono T."/>
            <person name="Mallez S."/>
            <person name="Becker A."/>
            <person name="Gohl D.M."/>
            <person name="Silverstein K.A.T."/>
            <person name="Koren S."/>
            <person name="Bechman K.B."/>
            <person name="Herman A."/>
            <person name="Abrahante J.E."/>
            <person name="Garbe J."/>
        </authorList>
    </citation>
    <scope>NUCLEOTIDE SEQUENCE</scope>
    <source>
        <strain evidence="2">Duluth1</strain>
        <tissue evidence="2">Whole animal</tissue>
    </source>
</reference>
<comment type="caution">
    <text evidence="2">The sequence shown here is derived from an EMBL/GenBank/DDBJ whole genome shotgun (WGS) entry which is preliminary data.</text>
</comment>
<keyword evidence="3" id="KW-1185">Reference proteome</keyword>
<protein>
    <recommendedName>
        <fullName evidence="1">SUEL-type lectin domain-containing protein</fullName>
    </recommendedName>
</protein>
<dbReference type="Gene3D" id="2.60.120.740">
    <property type="match status" value="1"/>
</dbReference>